<dbReference type="InterPro" id="IPR011989">
    <property type="entry name" value="ARM-like"/>
</dbReference>
<dbReference type="FunCoup" id="E3M2A4">
    <property type="interactions" value="343"/>
</dbReference>
<proteinExistence type="predicted"/>
<dbReference type="SUPFAM" id="SSF48371">
    <property type="entry name" value="ARM repeat"/>
    <property type="match status" value="1"/>
</dbReference>
<dbReference type="InterPro" id="IPR016024">
    <property type="entry name" value="ARM-type_fold"/>
</dbReference>
<dbReference type="InParanoid" id="E3M2A4"/>
<feature type="region of interest" description="Disordered" evidence="1">
    <location>
        <begin position="639"/>
        <end position="677"/>
    </location>
</feature>
<protein>
    <recommendedName>
        <fullName evidence="4">GBD/FH3 domain-containing protein</fullName>
    </recommendedName>
</protein>
<evidence type="ECO:0000313" key="2">
    <source>
        <dbReference type="EMBL" id="EFO89647.1"/>
    </source>
</evidence>
<evidence type="ECO:0000313" key="3">
    <source>
        <dbReference type="Proteomes" id="UP000008281"/>
    </source>
</evidence>
<reference evidence="2" key="1">
    <citation type="submission" date="2007-07" db="EMBL/GenBank/DDBJ databases">
        <title>PCAP assembly of the Caenorhabditis remanei genome.</title>
        <authorList>
            <consortium name="The Caenorhabditis remanei Sequencing Consortium"/>
            <person name="Wilson R.K."/>
        </authorList>
    </citation>
    <scope>NUCLEOTIDE SEQUENCE [LARGE SCALE GENOMIC DNA]</scope>
    <source>
        <strain evidence="2">PB4641</strain>
    </source>
</reference>
<name>E3M2A4_CAERE</name>
<dbReference type="Proteomes" id="UP000008281">
    <property type="component" value="Unassembled WGS sequence"/>
</dbReference>
<evidence type="ECO:0008006" key="4">
    <source>
        <dbReference type="Google" id="ProtNLM"/>
    </source>
</evidence>
<dbReference type="eggNOG" id="ENOG502TG45">
    <property type="taxonomic scope" value="Eukaryota"/>
</dbReference>
<feature type="region of interest" description="Disordered" evidence="1">
    <location>
        <begin position="459"/>
        <end position="507"/>
    </location>
</feature>
<gene>
    <name evidence="2" type="ORF">CRE_07340</name>
</gene>
<dbReference type="STRING" id="31234.E3M2A4"/>
<feature type="compositionally biased region" description="Polar residues" evidence="1">
    <location>
        <begin position="560"/>
        <end position="569"/>
    </location>
</feature>
<keyword evidence="3" id="KW-1185">Reference proteome</keyword>
<organism evidence="3">
    <name type="scientific">Caenorhabditis remanei</name>
    <name type="common">Caenorhabditis vulgaris</name>
    <dbReference type="NCBI Taxonomy" id="31234"/>
    <lineage>
        <taxon>Eukaryota</taxon>
        <taxon>Metazoa</taxon>
        <taxon>Ecdysozoa</taxon>
        <taxon>Nematoda</taxon>
        <taxon>Chromadorea</taxon>
        <taxon>Rhabditida</taxon>
        <taxon>Rhabditina</taxon>
        <taxon>Rhabditomorpha</taxon>
        <taxon>Rhabditoidea</taxon>
        <taxon>Rhabditidae</taxon>
        <taxon>Peloderinae</taxon>
        <taxon>Caenorhabditis</taxon>
    </lineage>
</organism>
<evidence type="ECO:0000256" key="1">
    <source>
        <dbReference type="SAM" id="MobiDB-lite"/>
    </source>
</evidence>
<accession>E3M2A4</accession>
<dbReference type="OrthoDB" id="5829537at2759"/>
<sequence length="708" mass="78510">MDRNVNSPRLLADQLRRFIQNPDSTPSGSGISLSDAGFVLLSLKDQILADSIKAQHFSHEFVSKPVNGIELLGKVVIVLQGIVNSVEGSGSKISYLLNRNSTNANRKRKAAVAEADCIESIKLLLEKSESSWKSFLETSTGLDAIMYSIHSPQLDSKCYSLEILLLLLEQPQGFVILLRALTVLAARNRDYLRFSIFVAQLKHGLHTKKLHIQILVARLFNKLIASAPTPVHRALVKSEVSLAQYNPDFVEKLIGYPNSSYGGMDTLIDELNAWKSLNQYVGGSGSVEHNHIYGTSEVDGSSISERSRRHTPSSKMVPITSLAKNVERQRFRKQGAGSGGRAAGSNYYFEGGAGPRLTYDRRSQTLSHGSYAEPSSPLPPSRIGYATERREPFGAMRRAKSESAMVFRENREEFENDSPEMAPRGLKRFGNNSQKEQVHYHPIQQVKTLSRSVHDLAIRDDDPGTLLRPVSARPPSSASRTPYRAVSPTPVSPIIKQDSEIPSRRLSSALSPRARFADPPIVEAQHPHAGFSYLFPQQPVVSSVYNKKITSPEPRDPSVRSFSKYPQSNHQLLQSSTLNRPVSAPLYATAGNHEGTSRPLSPLEIQNSMSGTQQDFDMPVAYSNENGQVVYVPINIEGGMGAGPRRMSKNSKYDYTPNDSRSNSRAKLRSPSINGEDVRNALSQFDYLYDYEADQNPQQKTREATYHL</sequence>
<feature type="compositionally biased region" description="Low complexity" evidence="1">
    <location>
        <begin position="468"/>
        <end position="485"/>
    </location>
</feature>
<dbReference type="OMA" id="KCYSLEI"/>
<dbReference type="HOGENOM" id="CLU_392905_0_0_1"/>
<dbReference type="AlphaFoldDB" id="E3M2A4"/>
<feature type="region of interest" description="Disordered" evidence="1">
    <location>
        <begin position="549"/>
        <end position="569"/>
    </location>
</feature>
<dbReference type="Gene3D" id="1.25.10.10">
    <property type="entry name" value="Leucine-rich Repeat Variant"/>
    <property type="match status" value="1"/>
</dbReference>
<feature type="region of interest" description="Disordered" evidence="1">
    <location>
        <begin position="365"/>
        <end position="384"/>
    </location>
</feature>
<dbReference type="EMBL" id="DS268422">
    <property type="protein sequence ID" value="EFO89647.1"/>
    <property type="molecule type" value="Genomic_DNA"/>
</dbReference>